<feature type="repeat" description="ANK" evidence="3">
    <location>
        <begin position="868"/>
        <end position="901"/>
    </location>
</feature>
<dbReference type="SMART" id="SM00248">
    <property type="entry name" value="ANK"/>
    <property type="match status" value="24"/>
</dbReference>
<feature type="repeat" description="ANK" evidence="3">
    <location>
        <begin position="766"/>
        <end position="799"/>
    </location>
</feature>
<comment type="caution">
    <text evidence="5">The sequence shown here is derived from an EMBL/GenBank/DDBJ whole genome shotgun (WGS) entry which is preliminary data.</text>
</comment>
<dbReference type="OrthoDB" id="4955385at2759"/>
<feature type="repeat" description="ANK" evidence="3">
    <location>
        <begin position="1232"/>
        <end position="1255"/>
    </location>
</feature>
<dbReference type="PANTHER" id="PTHR24198">
    <property type="entry name" value="ANKYRIN REPEAT AND PROTEIN KINASE DOMAIN-CONTAINING PROTEIN"/>
    <property type="match status" value="1"/>
</dbReference>
<dbReference type="HOGENOM" id="CLU_000288_34_16_1"/>
<dbReference type="EMBL" id="AZNH01000020">
    <property type="protein sequence ID" value="KID86631.1"/>
    <property type="molecule type" value="Genomic_DNA"/>
</dbReference>
<dbReference type="PANTHER" id="PTHR24198:SF165">
    <property type="entry name" value="ANKYRIN REPEAT-CONTAINING PROTEIN-RELATED"/>
    <property type="match status" value="1"/>
</dbReference>
<feature type="repeat" description="ANK" evidence="3">
    <location>
        <begin position="666"/>
        <end position="690"/>
    </location>
</feature>
<dbReference type="InterPro" id="IPR036770">
    <property type="entry name" value="Ankyrin_rpt-contain_sf"/>
</dbReference>
<dbReference type="Proteomes" id="UP000031192">
    <property type="component" value="Unassembled WGS sequence"/>
</dbReference>
<dbReference type="Pfam" id="PF22939">
    <property type="entry name" value="WHD_GPIID"/>
    <property type="match status" value="1"/>
</dbReference>
<feature type="domain" description="GPI inositol-deacylase winged helix" evidence="4">
    <location>
        <begin position="245"/>
        <end position="319"/>
    </location>
</feature>
<protein>
    <submittedName>
        <fullName evidence="5">Ankyrin repeat protein</fullName>
    </submittedName>
</protein>
<evidence type="ECO:0000313" key="6">
    <source>
        <dbReference type="Proteomes" id="UP000031192"/>
    </source>
</evidence>
<dbReference type="Pfam" id="PF12796">
    <property type="entry name" value="Ank_2"/>
    <property type="match status" value="8"/>
</dbReference>
<evidence type="ECO:0000259" key="4">
    <source>
        <dbReference type="Pfam" id="PF22939"/>
    </source>
</evidence>
<dbReference type="Gene3D" id="1.25.40.20">
    <property type="entry name" value="Ankyrin repeat-containing domain"/>
    <property type="match status" value="9"/>
</dbReference>
<dbReference type="Pfam" id="PF00023">
    <property type="entry name" value="Ank"/>
    <property type="match status" value="1"/>
</dbReference>
<accession>A0A0B4HA18</accession>
<keyword evidence="2 3" id="KW-0040">ANK repeat</keyword>
<dbReference type="InterPro" id="IPR002110">
    <property type="entry name" value="Ankyrin_rpt"/>
</dbReference>
<dbReference type="PROSITE" id="PS50088">
    <property type="entry name" value="ANK_REPEAT"/>
    <property type="match status" value="9"/>
</dbReference>
<feature type="repeat" description="ANK" evidence="3">
    <location>
        <begin position="1337"/>
        <end position="1370"/>
    </location>
</feature>
<gene>
    <name evidence="5" type="ORF">MGU_06103</name>
</gene>
<dbReference type="InterPro" id="IPR054471">
    <property type="entry name" value="GPIID_WHD"/>
</dbReference>
<evidence type="ECO:0000256" key="2">
    <source>
        <dbReference type="ARBA" id="ARBA00023043"/>
    </source>
</evidence>
<feature type="repeat" description="ANK" evidence="3">
    <location>
        <begin position="800"/>
        <end position="824"/>
    </location>
</feature>
<reference evidence="5 6" key="1">
    <citation type="journal article" date="2014" name="Proc. Natl. Acad. Sci. U.S.A.">
        <title>Trajectory and genomic determinants of fungal-pathogen speciation and host adaptation.</title>
        <authorList>
            <person name="Hu X."/>
            <person name="Xiao G."/>
            <person name="Zheng P."/>
            <person name="Shang Y."/>
            <person name="Su Y."/>
            <person name="Zhang X."/>
            <person name="Liu X."/>
            <person name="Zhan S."/>
            <person name="St Leger R.J."/>
            <person name="Wang C."/>
        </authorList>
    </citation>
    <scope>NUCLEOTIDE SEQUENCE [LARGE SCALE GENOMIC DNA]</scope>
    <source>
        <strain evidence="5 6">ARSEF 977</strain>
    </source>
</reference>
<proteinExistence type="predicted"/>
<feature type="repeat" description="ANK" evidence="3">
    <location>
        <begin position="1130"/>
        <end position="1163"/>
    </location>
</feature>
<sequence length="1436" mass="160047">MQRPKNNNPLVWFRRSRTTETGATTTTRSCRFESSRGCRDWLLTSLNAVRFANDKVAARCCNHWILKIVLLTCLPAFVPRYYTHTQRIHDALDECPTSDCCRDTFIPEILALQAATGANIFATSRHVPEIAQKFMGALSLEIRANDEDVRKYVEDHISDMQFPVDTGLRETIKTVIVEAVDGRFLLAQLYLRSLADTIDPTQMRRTLNEFRDRHKRLGEGEKDNVLYEAYNDAMIRINRQEPDCEKLAKRTISWISCAKRPLKTKELQVALAVKADDTQINLENYTPIESMVNVCGGLVAVDEKSNIIRLVHHTTQKYLEQFLGDWVPDALEDIATTCLRYLSFDVFDEGFCPSERSFRSKLDLNPFYDYAARNWGHHVRVAPKVDDRQVLNFLRNEAKVRGAHQAMYPSDYSIYDAYSEKYQDDSRKVTGLHLAADFGLEKMARVLLAEKKNPHLWDIFDMSPLCYAVRSGHKAVVSLLLATKGSCPNLRITDQQMVLSRTTESGENASAEMPSVMSPPYPEVRNSFLQQNILSLAAEYGHEEVVDVLVKTKNVELNSKLSPNPLCCAAGKGHVAVVKRLLDAEGVKPDEADHQSKRRPLSCAAERGHRKVVELLLATGQIDINSGGGYPERSPLSWAAAHSSAKDVTELLLTQDGIKPYATDRQGRTPLSHAAERGNVSAVRALLSKGYFDGEDNNGQTPLTHAVINGQYTTAKLLLAITRIDLDSRDDYGRTPLSYAAKGGQEKIVNILLAKAKVDPDRRDKHGQTPLSHAAEAGQEKIIKILLAKDGVDADSSDDYGQTPLSYAVQAGQNRVVEMLLARNDVGPNSRQHNGQTPLSIAAHIGNERAVKMLLSRNGVDPDSRNKHGRTPLSYAAQCGYEGIVIRLLASDGVDPNSKDKTGRTPLSWAAERGMDAVVQLLLSTSRVHPDIPDSKGRTPLSWAATPGNAQSFQLLLANKSVDACSLDTRGRSAFSWLAKGHYRDIIETRLNRENSHRVRVRGRGEEIVETLLAKYHAKSNLWATRSKMPSEDWEANWYELVLRLLLTEDGAFCSQERDSMSDQTQHATVEQDWRQTITALYLERGAIDANFSDHGRRTLLWWAAHEGFEAVVQLLVTKDDIDPNAEDKSEQTPLHRASERGHEAVVKLLLANDDVDVNSEDMYSQTPLLCAAKNGHGMVVKLLLAHKDIQPNWTTHECESAPLVAAANGHEEIVRLLLDDNSANLKTKSLDGATPLSVAADHGHQEIVKLLLEKLLLEKNGVAWGSEDYAKPLIGAARGGHAQVVRLLLDKVGQRPDAKQINMADLLWESAYKGHTAVVELLLNKDGVELDAQNSKGETALHAAALNGHSKVVELLLARNGLKINLKDKEGRTPLTCAIGERHREVVELLWTAECQTGIYSEEVLLEEMRTFSRRMALTGERVQRRIWYCSECSS</sequence>
<keyword evidence="6" id="KW-1185">Reference proteome</keyword>
<evidence type="ECO:0000313" key="5">
    <source>
        <dbReference type="EMBL" id="KID86631.1"/>
    </source>
</evidence>
<name>A0A0B4HA18_METGA</name>
<organism evidence="5 6">
    <name type="scientific">Metarhizium guizhouense (strain ARSEF 977)</name>
    <dbReference type="NCBI Taxonomy" id="1276136"/>
    <lineage>
        <taxon>Eukaryota</taxon>
        <taxon>Fungi</taxon>
        <taxon>Dikarya</taxon>
        <taxon>Ascomycota</taxon>
        <taxon>Pezizomycotina</taxon>
        <taxon>Sordariomycetes</taxon>
        <taxon>Hypocreomycetidae</taxon>
        <taxon>Hypocreales</taxon>
        <taxon>Clavicipitaceae</taxon>
        <taxon>Metarhizium</taxon>
    </lineage>
</organism>
<keyword evidence="1" id="KW-0677">Repeat</keyword>
<feature type="repeat" description="ANK" evidence="3">
    <location>
        <begin position="732"/>
        <end position="753"/>
    </location>
</feature>
<dbReference type="PROSITE" id="PS50297">
    <property type="entry name" value="ANK_REP_REGION"/>
    <property type="match status" value="9"/>
</dbReference>
<feature type="repeat" description="ANK" evidence="3">
    <location>
        <begin position="834"/>
        <end position="867"/>
    </location>
</feature>
<evidence type="ECO:0000256" key="1">
    <source>
        <dbReference type="ARBA" id="ARBA00022737"/>
    </source>
</evidence>
<dbReference type="SUPFAM" id="SSF48403">
    <property type="entry name" value="Ankyrin repeat"/>
    <property type="match status" value="3"/>
</dbReference>
<evidence type="ECO:0000256" key="3">
    <source>
        <dbReference type="PROSITE-ProRule" id="PRU00023"/>
    </source>
</evidence>